<comment type="cofactor">
    <cofactor evidence="1 11">
        <name>Mg(2+)</name>
        <dbReference type="ChEBI" id="CHEBI:18420"/>
    </cofactor>
</comment>
<evidence type="ECO:0000259" key="13">
    <source>
        <dbReference type="Pfam" id="PF12627"/>
    </source>
</evidence>
<keyword evidence="4 11" id="KW-0548">Nucleotidyltransferase</keyword>
<comment type="function">
    <text evidence="11">Catalyzes the addition and repair of the essential 3'-terminal CCA sequence in tRNAs without using a nucleic acid template. Adds these three nucleotides in the order of C, C, and A to the tRNA nucleotide-73, using CTP and ATP as substrates and producing inorganic pyrophosphate. tRNA 3'-terminal CCA addition is required both for tRNA processing and repair. Also involved in tRNA surveillance by mediating tandem CCA addition to generate a CCACCA at the 3' terminus of unstable tRNAs. While stable tRNAs receive only 3'-terminal CCA, unstable tRNAs are marked with CCACCA and rapidly degraded.</text>
</comment>
<dbReference type="InterPro" id="IPR043519">
    <property type="entry name" value="NT_sf"/>
</dbReference>
<evidence type="ECO:0000256" key="10">
    <source>
        <dbReference type="ARBA" id="ARBA00022884"/>
    </source>
</evidence>
<accession>A0ABT2VSK0</accession>
<keyword evidence="9 11" id="KW-0460">Magnesium</keyword>
<feature type="binding site" evidence="11">
    <location>
        <position position="137"/>
    </location>
    <ligand>
        <name>CTP</name>
        <dbReference type="ChEBI" id="CHEBI:37563"/>
    </ligand>
</feature>
<dbReference type="PANTHER" id="PTHR47545:SF1">
    <property type="entry name" value="MULTIFUNCTIONAL CCA PROTEIN"/>
    <property type="match status" value="1"/>
</dbReference>
<keyword evidence="10 11" id="KW-0694">RNA-binding</keyword>
<keyword evidence="3 11" id="KW-0819">tRNA processing</keyword>
<feature type="binding site" evidence="11">
    <location>
        <position position="23"/>
    </location>
    <ligand>
        <name>Mg(2+)</name>
        <dbReference type="ChEBI" id="CHEBI:18420"/>
    </ligand>
</feature>
<evidence type="ECO:0000256" key="2">
    <source>
        <dbReference type="ARBA" id="ARBA00022679"/>
    </source>
</evidence>
<organism evidence="14 15">
    <name type="scientific">Alteromonas salexigens</name>
    <dbReference type="NCBI Taxonomy" id="2982530"/>
    <lineage>
        <taxon>Bacteria</taxon>
        <taxon>Pseudomonadati</taxon>
        <taxon>Pseudomonadota</taxon>
        <taxon>Gammaproteobacteria</taxon>
        <taxon>Alteromonadales</taxon>
        <taxon>Alteromonadaceae</taxon>
        <taxon>Alteromonas/Salinimonas group</taxon>
        <taxon>Alteromonas</taxon>
    </lineage>
</organism>
<dbReference type="Gene3D" id="1.10.3090.10">
    <property type="entry name" value="cca-adding enzyme, domain 2"/>
    <property type="match status" value="1"/>
</dbReference>
<dbReference type="InterPro" id="IPR050124">
    <property type="entry name" value="tRNA_CCA-adding_enzyme"/>
</dbReference>
<dbReference type="EMBL" id="JAOTJC010000008">
    <property type="protein sequence ID" value="MCU7554849.1"/>
    <property type="molecule type" value="Genomic_DNA"/>
</dbReference>
<dbReference type="HAMAP" id="MF_01262">
    <property type="entry name" value="CCA_bact_type2"/>
    <property type="match status" value="1"/>
</dbReference>
<dbReference type="PIRSF" id="PIRSF000813">
    <property type="entry name" value="CCA_bact"/>
    <property type="match status" value="1"/>
</dbReference>
<feature type="binding site" evidence="11">
    <location>
        <position position="21"/>
    </location>
    <ligand>
        <name>Mg(2+)</name>
        <dbReference type="ChEBI" id="CHEBI:18420"/>
    </ligand>
</feature>
<dbReference type="SUPFAM" id="SSF81891">
    <property type="entry name" value="Poly A polymerase C-terminal region-like"/>
    <property type="match status" value="1"/>
</dbReference>
<dbReference type="Pfam" id="PF01743">
    <property type="entry name" value="PolyA_pol"/>
    <property type="match status" value="1"/>
</dbReference>
<dbReference type="InterPro" id="IPR012006">
    <property type="entry name" value="CCA_bact"/>
</dbReference>
<dbReference type="SUPFAM" id="SSF81301">
    <property type="entry name" value="Nucleotidyltransferase"/>
    <property type="match status" value="1"/>
</dbReference>
<keyword evidence="7 11" id="KW-0692">RNA repair</keyword>
<evidence type="ECO:0000256" key="5">
    <source>
        <dbReference type="ARBA" id="ARBA00022723"/>
    </source>
</evidence>
<comment type="similarity">
    <text evidence="11">Belongs to the tRNA nucleotidyltransferase/poly(A) polymerase family. Bacterial CCA-adding enzyme type 2 subfamily.</text>
</comment>
<comment type="miscellaneous">
    <text evidence="11">A single active site specifically recognizes both ATP and CTP and is responsible for their addition.</text>
</comment>
<feature type="binding site" evidence="11">
    <location>
        <position position="91"/>
    </location>
    <ligand>
        <name>CTP</name>
        <dbReference type="ChEBI" id="CHEBI:37563"/>
    </ligand>
</feature>
<feature type="binding site" evidence="11">
    <location>
        <position position="11"/>
    </location>
    <ligand>
        <name>ATP</name>
        <dbReference type="ChEBI" id="CHEBI:30616"/>
    </ligand>
</feature>
<dbReference type="InterPro" id="IPR002646">
    <property type="entry name" value="PolA_pol_head_dom"/>
</dbReference>
<evidence type="ECO:0000256" key="11">
    <source>
        <dbReference type="HAMAP-Rule" id="MF_01262"/>
    </source>
</evidence>
<sequence length="371" mass="40739">MQTYLVGGAVRDELLGRPVTEKDWVVVGATPQIMLEKGYTQVGKDFPVFLHPRTKDEYALARTERKAGTGYTGFVCDASASVTLEQDLQRRDLTVNAIAKDANGELIDPYHGVEDIAQRVLRHVSDAFSEDPLRVFRVARFACRYHYLGFSVAPATMALMRTMAASGELEQLTAERVWQETSRSLMEQSPQVFFEVLSESNALASWFAELPPVPNPEYEALAKAANDNAPLETRMAVLCSGLTPEQTDTLLTRLKAPNVVADLAKMSARCSHTLMNSALQATDIVELFNNHDAWRKPARFAALLDTAGYLASVTRVNGYSSRRHALEQALQAANEVDVKAIVASGVKGPDIKKAVFAARCEAVAEFTVSLQ</sequence>
<gene>
    <name evidence="11" type="primary">cca</name>
    <name evidence="14" type="ORF">OCL06_09585</name>
</gene>
<dbReference type="RefSeq" id="WP_262994848.1">
    <property type="nucleotide sequence ID" value="NZ_JAOTJC010000008.1"/>
</dbReference>
<evidence type="ECO:0000256" key="7">
    <source>
        <dbReference type="ARBA" id="ARBA00022800"/>
    </source>
</evidence>
<keyword evidence="2 11" id="KW-0808">Transferase</keyword>
<feature type="binding site" evidence="11">
    <location>
        <position position="140"/>
    </location>
    <ligand>
        <name>ATP</name>
        <dbReference type="ChEBI" id="CHEBI:30616"/>
    </ligand>
</feature>
<keyword evidence="15" id="KW-1185">Reference proteome</keyword>
<feature type="binding site" evidence="11">
    <location>
        <position position="91"/>
    </location>
    <ligand>
        <name>ATP</name>
        <dbReference type="ChEBI" id="CHEBI:30616"/>
    </ligand>
</feature>
<evidence type="ECO:0000256" key="4">
    <source>
        <dbReference type="ARBA" id="ARBA00022695"/>
    </source>
</evidence>
<feature type="domain" description="Poly A polymerase head" evidence="12">
    <location>
        <begin position="3"/>
        <end position="122"/>
    </location>
</feature>
<proteinExistence type="inferred from homology"/>
<comment type="catalytic activity">
    <reaction evidence="11">
        <text>a tRNA precursor + 2 CTP + ATP = a tRNA with a 3' CCA end + 3 diphosphate</text>
        <dbReference type="Rhea" id="RHEA:14433"/>
        <dbReference type="Rhea" id="RHEA-COMP:10465"/>
        <dbReference type="Rhea" id="RHEA-COMP:10468"/>
        <dbReference type="ChEBI" id="CHEBI:30616"/>
        <dbReference type="ChEBI" id="CHEBI:33019"/>
        <dbReference type="ChEBI" id="CHEBI:37563"/>
        <dbReference type="ChEBI" id="CHEBI:74896"/>
        <dbReference type="ChEBI" id="CHEBI:83071"/>
        <dbReference type="EC" id="2.7.7.72"/>
    </reaction>
</comment>
<evidence type="ECO:0000313" key="15">
    <source>
        <dbReference type="Proteomes" id="UP001209257"/>
    </source>
</evidence>
<keyword evidence="6 11" id="KW-0547">Nucleotide-binding</keyword>
<reference evidence="15" key="1">
    <citation type="submission" date="2023-07" db="EMBL/GenBank/DDBJ databases">
        <title>Study on multiphase classification of strain Alteromonas salexigens isolated from the Yellow Sea.</title>
        <authorList>
            <person name="Sun L."/>
        </authorList>
    </citation>
    <scope>NUCLEOTIDE SEQUENCE [LARGE SCALE GENOMIC DNA]</scope>
    <source>
        <strain evidence="15">ASW11-19</strain>
    </source>
</reference>
<dbReference type="PANTHER" id="PTHR47545">
    <property type="entry name" value="MULTIFUNCTIONAL CCA PROTEIN"/>
    <property type="match status" value="1"/>
</dbReference>
<evidence type="ECO:0000313" key="14">
    <source>
        <dbReference type="EMBL" id="MCU7554849.1"/>
    </source>
</evidence>
<protein>
    <recommendedName>
        <fullName evidence="11">CCA-adding enzyme</fullName>
        <ecNumber evidence="11">2.7.7.72</ecNumber>
    </recommendedName>
    <alternativeName>
        <fullName evidence="11">CCA tRNA nucleotidyltransferase</fullName>
    </alternativeName>
    <alternativeName>
        <fullName evidence="11">tRNA CCA-pyrophosphorylase</fullName>
    </alternativeName>
    <alternativeName>
        <fullName evidence="11">tRNA adenylyl-/cytidylyl- transferase</fullName>
    </alternativeName>
    <alternativeName>
        <fullName evidence="11">tRNA nucleotidyltransferase</fullName>
    </alternativeName>
    <alternativeName>
        <fullName evidence="11">tRNA-NT</fullName>
    </alternativeName>
</protein>
<evidence type="ECO:0000256" key="9">
    <source>
        <dbReference type="ARBA" id="ARBA00022842"/>
    </source>
</evidence>
<feature type="binding site" evidence="11">
    <location>
        <position position="140"/>
    </location>
    <ligand>
        <name>CTP</name>
        <dbReference type="ChEBI" id="CHEBI:37563"/>
    </ligand>
</feature>
<dbReference type="InterPro" id="IPR032828">
    <property type="entry name" value="PolyA_RNA-bd"/>
</dbReference>
<evidence type="ECO:0000259" key="12">
    <source>
        <dbReference type="Pfam" id="PF01743"/>
    </source>
</evidence>
<evidence type="ECO:0000256" key="8">
    <source>
        <dbReference type="ARBA" id="ARBA00022840"/>
    </source>
</evidence>
<comment type="caution">
    <text evidence="14">The sequence shown here is derived from an EMBL/GenBank/DDBJ whole genome shotgun (WGS) entry which is preliminary data.</text>
</comment>
<feature type="binding site" evidence="11">
    <location>
        <position position="11"/>
    </location>
    <ligand>
        <name>CTP</name>
        <dbReference type="ChEBI" id="CHEBI:37563"/>
    </ligand>
</feature>
<comment type="catalytic activity">
    <reaction evidence="11">
        <text>a tRNA with a 3' CCA end + 2 CTP + ATP = a tRNA with a 3' CCACCA end + 3 diphosphate</text>
        <dbReference type="Rhea" id="RHEA:76235"/>
        <dbReference type="Rhea" id="RHEA-COMP:10468"/>
        <dbReference type="Rhea" id="RHEA-COMP:18655"/>
        <dbReference type="ChEBI" id="CHEBI:30616"/>
        <dbReference type="ChEBI" id="CHEBI:33019"/>
        <dbReference type="ChEBI" id="CHEBI:37563"/>
        <dbReference type="ChEBI" id="CHEBI:83071"/>
        <dbReference type="ChEBI" id="CHEBI:195187"/>
    </reaction>
</comment>
<evidence type="ECO:0000256" key="1">
    <source>
        <dbReference type="ARBA" id="ARBA00001946"/>
    </source>
</evidence>
<dbReference type="Gene3D" id="3.30.460.10">
    <property type="entry name" value="Beta Polymerase, domain 2"/>
    <property type="match status" value="1"/>
</dbReference>
<evidence type="ECO:0000256" key="6">
    <source>
        <dbReference type="ARBA" id="ARBA00022741"/>
    </source>
</evidence>
<keyword evidence="8 11" id="KW-0067">ATP-binding</keyword>
<keyword evidence="5 11" id="KW-0479">Metal-binding</keyword>
<feature type="binding site" evidence="11">
    <location>
        <position position="137"/>
    </location>
    <ligand>
        <name>ATP</name>
        <dbReference type="ChEBI" id="CHEBI:30616"/>
    </ligand>
</feature>
<dbReference type="Proteomes" id="UP001209257">
    <property type="component" value="Unassembled WGS sequence"/>
</dbReference>
<feature type="domain" description="tRNA nucleotidyltransferase/poly(A) polymerase RNA and SrmB- binding" evidence="13">
    <location>
        <begin position="149"/>
        <end position="210"/>
    </location>
</feature>
<evidence type="ECO:0000256" key="3">
    <source>
        <dbReference type="ARBA" id="ARBA00022694"/>
    </source>
</evidence>
<dbReference type="Pfam" id="PF12627">
    <property type="entry name" value="PolyA_pol_RNAbd"/>
    <property type="match status" value="1"/>
</dbReference>
<name>A0ABT2VSK0_9ALTE</name>
<feature type="binding site" evidence="11">
    <location>
        <position position="8"/>
    </location>
    <ligand>
        <name>CTP</name>
        <dbReference type="ChEBI" id="CHEBI:37563"/>
    </ligand>
</feature>
<dbReference type="EC" id="2.7.7.72" evidence="11"/>
<feature type="binding site" evidence="11">
    <location>
        <position position="8"/>
    </location>
    <ligand>
        <name>ATP</name>
        <dbReference type="ChEBI" id="CHEBI:30616"/>
    </ligand>
</feature>